<name>A0AAE1A5R2_9GAST</name>
<evidence type="ECO:0000313" key="3">
    <source>
        <dbReference type="Proteomes" id="UP001283361"/>
    </source>
</evidence>
<evidence type="ECO:0000313" key="2">
    <source>
        <dbReference type="EMBL" id="KAK3781774.1"/>
    </source>
</evidence>
<protein>
    <submittedName>
        <fullName evidence="2">Uncharacterized protein</fullName>
    </submittedName>
</protein>
<comment type="caution">
    <text evidence="2">The sequence shown here is derived from an EMBL/GenBank/DDBJ whole genome shotgun (WGS) entry which is preliminary data.</text>
</comment>
<feature type="region of interest" description="Disordered" evidence="1">
    <location>
        <begin position="1"/>
        <end position="23"/>
    </location>
</feature>
<accession>A0AAE1A5R2</accession>
<evidence type="ECO:0000256" key="1">
    <source>
        <dbReference type="SAM" id="MobiDB-lite"/>
    </source>
</evidence>
<gene>
    <name evidence="2" type="ORF">RRG08_021420</name>
</gene>
<dbReference type="EMBL" id="JAWDGP010002600">
    <property type="protein sequence ID" value="KAK3781774.1"/>
    <property type="molecule type" value="Genomic_DNA"/>
</dbReference>
<proteinExistence type="predicted"/>
<dbReference type="AlphaFoldDB" id="A0AAE1A5R2"/>
<reference evidence="2" key="1">
    <citation type="journal article" date="2023" name="G3 (Bethesda)">
        <title>A reference genome for the long-term kleptoplast-retaining sea slug Elysia crispata morphotype clarki.</title>
        <authorList>
            <person name="Eastman K.E."/>
            <person name="Pendleton A.L."/>
            <person name="Shaikh M.A."/>
            <person name="Suttiyut T."/>
            <person name="Ogas R."/>
            <person name="Tomko P."/>
            <person name="Gavelis G."/>
            <person name="Widhalm J.R."/>
            <person name="Wisecaver J.H."/>
        </authorList>
    </citation>
    <scope>NUCLEOTIDE SEQUENCE</scope>
    <source>
        <strain evidence="2">ECLA1</strain>
    </source>
</reference>
<sequence length="94" mass="10557">MTASDHITDQTHLAQTRDRTSVEGEFTECRQVNKRRHADLCSPGDMRRYRAWRSTARNLRVPIPPPSLLSPRRDGIGQVLTATRSGASSVQGRN</sequence>
<dbReference type="Proteomes" id="UP001283361">
    <property type="component" value="Unassembled WGS sequence"/>
</dbReference>
<feature type="compositionally biased region" description="Polar residues" evidence="1">
    <location>
        <begin position="1"/>
        <end position="14"/>
    </location>
</feature>
<organism evidence="2 3">
    <name type="scientific">Elysia crispata</name>
    <name type="common">lettuce slug</name>
    <dbReference type="NCBI Taxonomy" id="231223"/>
    <lineage>
        <taxon>Eukaryota</taxon>
        <taxon>Metazoa</taxon>
        <taxon>Spiralia</taxon>
        <taxon>Lophotrochozoa</taxon>
        <taxon>Mollusca</taxon>
        <taxon>Gastropoda</taxon>
        <taxon>Heterobranchia</taxon>
        <taxon>Euthyneura</taxon>
        <taxon>Panpulmonata</taxon>
        <taxon>Sacoglossa</taxon>
        <taxon>Placobranchoidea</taxon>
        <taxon>Plakobranchidae</taxon>
        <taxon>Elysia</taxon>
    </lineage>
</organism>
<keyword evidence="3" id="KW-1185">Reference proteome</keyword>